<dbReference type="InParanoid" id="W5MQ49"/>
<dbReference type="GO" id="GO:0006955">
    <property type="term" value="P:immune response"/>
    <property type="evidence" value="ECO:0000318"/>
    <property type="project" value="GO_Central"/>
</dbReference>
<sequence>IEFDVPWRHVAWGREEKDKLLQEIKNLKPTSNESKEFRIVLYGQVGAGKSSCFNTINSVFQGHMTSRALALEHTSTTQYLNELHTYRIRERANGTWLPFALCDVMGTEDQEGKGTHPKDIINAVKGHVSEKIQVSPLSEDSPFFNKSPTLNDKAHCFVYIVSADQVSLLTGGIVDKIKTVKSEVTDLGVPQVVLLTKVDLACPVVKDDLKNVYKSKYIKELMEKCSQIIGIPANCILPVKNYHEETTLNDDVDVDF</sequence>
<dbReference type="PANTHER" id="PTHR14241">
    <property type="entry name" value="INTERFERON-INDUCED PROTEIN 44"/>
    <property type="match status" value="1"/>
</dbReference>
<dbReference type="STRING" id="7918.ENSLOCP00000010508"/>
<dbReference type="HOGENOM" id="CLU_049888_1_0_1"/>
<dbReference type="Bgee" id="ENSLOCG00000008646">
    <property type="expression patterns" value="Expressed in bone element and 8 other cell types or tissues"/>
</dbReference>
<dbReference type="eggNOG" id="ENOG502RRWN">
    <property type="taxonomic scope" value="Eukaryota"/>
</dbReference>
<evidence type="ECO:0008006" key="3">
    <source>
        <dbReference type="Google" id="ProtNLM"/>
    </source>
</evidence>
<dbReference type="AlphaFoldDB" id="W5MQ49"/>
<evidence type="ECO:0000313" key="2">
    <source>
        <dbReference type="Proteomes" id="UP000018468"/>
    </source>
</evidence>
<dbReference type="EMBL" id="AHAT01032219">
    <property type="status" value="NOT_ANNOTATED_CDS"/>
    <property type="molecule type" value="Genomic_DNA"/>
</dbReference>
<reference evidence="2" key="1">
    <citation type="submission" date="2011-12" db="EMBL/GenBank/DDBJ databases">
        <title>The Draft Genome of Lepisosteus oculatus.</title>
        <authorList>
            <consortium name="The Broad Institute Genome Assembly &amp; Analysis Group"/>
            <consortium name="Computational R&amp;D Group"/>
            <consortium name="and Sequencing Platform"/>
            <person name="Di Palma F."/>
            <person name="Alfoldi J."/>
            <person name="Johnson J."/>
            <person name="Berlin A."/>
            <person name="Gnerre S."/>
            <person name="Jaffe D."/>
            <person name="MacCallum I."/>
            <person name="Young S."/>
            <person name="Walker B.J."/>
            <person name="Lander E.S."/>
            <person name="Lindblad-Toh K."/>
        </authorList>
    </citation>
    <scope>NUCLEOTIDE SEQUENCE [LARGE SCALE GENOMIC DNA]</scope>
</reference>
<dbReference type="Ensembl" id="ENSLOCT00000010523.1">
    <property type="protein sequence ID" value="ENSLOCP00000010508.1"/>
    <property type="gene ID" value="ENSLOCG00000008646.1"/>
</dbReference>
<evidence type="ECO:0000313" key="1">
    <source>
        <dbReference type="Ensembl" id="ENSLOCP00000010508.1"/>
    </source>
</evidence>
<proteinExistence type="predicted"/>
<reference evidence="1" key="3">
    <citation type="submission" date="2025-09" db="UniProtKB">
        <authorList>
            <consortium name="Ensembl"/>
        </authorList>
    </citation>
    <scope>IDENTIFICATION</scope>
</reference>
<dbReference type="SUPFAM" id="SSF52540">
    <property type="entry name" value="P-loop containing nucleoside triphosphate hydrolases"/>
    <property type="match status" value="1"/>
</dbReference>
<accession>W5MQ49</accession>
<protein>
    <recommendedName>
        <fullName evidence="3">G domain-containing protein</fullName>
    </recommendedName>
</protein>
<dbReference type="Proteomes" id="UP000018468">
    <property type="component" value="Linkage group LG10"/>
</dbReference>
<dbReference type="FunCoup" id="W5MQ49">
    <property type="interactions" value="37"/>
</dbReference>
<dbReference type="PANTHER" id="PTHR14241:SF1">
    <property type="entry name" value="INTERFERON-INDUCED PROTEIN 44-RELATED"/>
    <property type="match status" value="1"/>
</dbReference>
<keyword evidence="2" id="KW-1185">Reference proteome</keyword>
<dbReference type="OMA" id="ANCILPV"/>
<dbReference type="GeneTree" id="ENSGT00940000160560"/>
<dbReference type="InterPro" id="IPR027417">
    <property type="entry name" value="P-loop_NTPase"/>
</dbReference>
<name>W5MQ49_LEPOC</name>
<dbReference type="Gene3D" id="3.40.50.300">
    <property type="entry name" value="P-loop containing nucleotide triphosphate hydrolases"/>
    <property type="match status" value="1"/>
</dbReference>
<organism evidence="1 2">
    <name type="scientific">Lepisosteus oculatus</name>
    <name type="common">Spotted gar</name>
    <dbReference type="NCBI Taxonomy" id="7918"/>
    <lineage>
        <taxon>Eukaryota</taxon>
        <taxon>Metazoa</taxon>
        <taxon>Chordata</taxon>
        <taxon>Craniata</taxon>
        <taxon>Vertebrata</taxon>
        <taxon>Euteleostomi</taxon>
        <taxon>Actinopterygii</taxon>
        <taxon>Neopterygii</taxon>
        <taxon>Holostei</taxon>
        <taxon>Semionotiformes</taxon>
        <taxon>Lepisosteidae</taxon>
        <taxon>Lepisosteus</taxon>
    </lineage>
</organism>
<reference evidence="1" key="2">
    <citation type="submission" date="2025-08" db="UniProtKB">
        <authorList>
            <consortium name="Ensembl"/>
        </authorList>
    </citation>
    <scope>IDENTIFICATION</scope>
</reference>